<evidence type="ECO:0000259" key="1">
    <source>
        <dbReference type="Pfam" id="PF03235"/>
    </source>
</evidence>
<dbReference type="Pfam" id="PF03235">
    <property type="entry name" value="GmrSD_N"/>
    <property type="match status" value="1"/>
</dbReference>
<name>A0A5B8VR15_9BACT</name>
<dbReference type="PANTHER" id="PTHR39639">
    <property type="entry name" value="CHROMOSOME 16, WHOLE GENOME SHOTGUN SEQUENCE"/>
    <property type="match status" value="1"/>
</dbReference>
<protein>
    <submittedName>
        <fullName evidence="2">DUF262 domain-containing protein</fullName>
    </submittedName>
</protein>
<evidence type="ECO:0000313" key="2">
    <source>
        <dbReference type="EMBL" id="QEC74027.1"/>
    </source>
</evidence>
<accession>A0A5B8VR15</accession>
<dbReference type="AlphaFoldDB" id="A0A5B8VR15"/>
<feature type="domain" description="GmrSD restriction endonucleases N-terminal" evidence="1">
    <location>
        <begin position="19"/>
        <end position="92"/>
    </location>
</feature>
<dbReference type="InterPro" id="IPR004919">
    <property type="entry name" value="GmrSD_N"/>
</dbReference>
<dbReference type="KEGG" id="agi:FSB73_22490"/>
<keyword evidence="3" id="KW-1185">Reference proteome</keyword>
<sequence length="137" mass="16418">MIFRKLDDSCIVINFPFDMSRLIESILLRIPLPPFYFDASDDNKWLVVEGLQRLWSIRNFIINSERKNENGIEAPLELNGQEILTEYNNKHITFDMLNKTMQRRILETQSRFTLFYRGRLKLLNIMFLNESILEDWA</sequence>
<organism evidence="2 3">
    <name type="scientific">Arachidicoccus ginsenosidivorans</name>
    <dbReference type="NCBI Taxonomy" id="496057"/>
    <lineage>
        <taxon>Bacteria</taxon>
        <taxon>Pseudomonadati</taxon>
        <taxon>Bacteroidota</taxon>
        <taxon>Chitinophagia</taxon>
        <taxon>Chitinophagales</taxon>
        <taxon>Chitinophagaceae</taxon>
        <taxon>Arachidicoccus</taxon>
    </lineage>
</organism>
<dbReference type="EMBL" id="CP042434">
    <property type="protein sequence ID" value="QEC74027.1"/>
    <property type="molecule type" value="Genomic_DNA"/>
</dbReference>
<gene>
    <name evidence="2" type="ORF">FSB73_22490</name>
</gene>
<evidence type="ECO:0000313" key="3">
    <source>
        <dbReference type="Proteomes" id="UP000321291"/>
    </source>
</evidence>
<dbReference type="PANTHER" id="PTHR39639:SF1">
    <property type="entry name" value="DUF262 DOMAIN-CONTAINING PROTEIN"/>
    <property type="match status" value="1"/>
</dbReference>
<dbReference type="Proteomes" id="UP000321291">
    <property type="component" value="Chromosome"/>
</dbReference>
<proteinExistence type="predicted"/>
<reference evidence="2 3" key="1">
    <citation type="journal article" date="2017" name="Int. J. Syst. Evol. Microbiol.">
        <title>Arachidicoccus ginsenosidivorans sp. nov., with ginsenoside-converting activity isolated from ginseng cultivating soil.</title>
        <authorList>
            <person name="Siddiqi M.Z."/>
            <person name="Aslam Z."/>
            <person name="Im W.T."/>
        </authorList>
    </citation>
    <scope>NUCLEOTIDE SEQUENCE [LARGE SCALE GENOMIC DNA]</scope>
    <source>
        <strain evidence="2 3">Gsoil 809</strain>
    </source>
</reference>